<evidence type="ECO:0000259" key="1">
    <source>
        <dbReference type="Pfam" id="PF00534"/>
    </source>
</evidence>
<dbReference type="EMBL" id="FJNE01000006">
    <property type="protein sequence ID" value="CZQ96520.1"/>
    <property type="molecule type" value="Genomic_DNA"/>
</dbReference>
<feature type="domain" description="Glycosyl transferase family 1" evidence="1">
    <location>
        <begin position="167"/>
        <end position="321"/>
    </location>
</feature>
<dbReference type="GO" id="GO:0016757">
    <property type="term" value="F:glycosyltransferase activity"/>
    <property type="evidence" value="ECO:0007669"/>
    <property type="project" value="InterPro"/>
</dbReference>
<dbReference type="Gene3D" id="3.40.50.2000">
    <property type="entry name" value="Glycogen Phosphorylase B"/>
    <property type="match status" value="2"/>
</dbReference>
<proteinExistence type="predicted"/>
<dbReference type="PANTHER" id="PTHR12526">
    <property type="entry name" value="GLYCOSYLTRANSFERASE"/>
    <property type="match status" value="1"/>
</dbReference>
<evidence type="ECO:0000313" key="2">
    <source>
        <dbReference type="EMBL" id="CZQ96520.1"/>
    </source>
</evidence>
<gene>
    <name evidence="2" type="ORF">Tpal_2019</name>
</gene>
<sequence>MKVLMIGNDSSVKGGITSVINQLREHDWKNENVELHFIPTYIETNAINKILFFGVAYFKIIWALLTFGPDVIHIHMSYRGSFQRTYLIHKLCLIFGVQDVIHLHGSEFKKWYDESKSYKQKKIRSLLRECSAMIVLGDEWKRRIKEIEPKTNTIVVSNTVSIPIEIVKWNDSRFQVLFLGVLIKRKGVDILLEAVSLLHSKGNLDHVQFVIAGTGEEEIFLKGKSALLGLEDKVRFLGWTEGEVKRQLMKESQMLVLPSYNEGLPMAVLEAISYGVPVVATEVGDMKAAILDDQNGYLVQPGDAKILAIAMEKIFRSDKKAWETYSYHSRNIAQTKFSEKNYFCTLLNLYHSVVDSKVN</sequence>
<keyword evidence="3" id="KW-1185">Reference proteome</keyword>
<accession>A0A143YUY0</accession>
<name>A0A143YUY0_9LACT</name>
<dbReference type="SUPFAM" id="SSF53756">
    <property type="entry name" value="UDP-Glycosyltransferase/glycogen phosphorylase"/>
    <property type="match status" value="1"/>
</dbReference>
<dbReference type="OrthoDB" id="9806653at2"/>
<reference evidence="2 3" key="1">
    <citation type="submission" date="2016-02" db="EMBL/GenBank/DDBJ databases">
        <authorList>
            <person name="Wen L."/>
            <person name="He K."/>
            <person name="Yang H."/>
        </authorList>
    </citation>
    <scope>NUCLEOTIDE SEQUENCE [LARGE SCALE GENOMIC DNA]</scope>
    <source>
        <strain evidence="2">Trichococcus palustris</strain>
    </source>
</reference>
<protein>
    <submittedName>
        <fullName evidence="2">Glycosyl transferases group 1</fullName>
    </submittedName>
</protein>
<evidence type="ECO:0000313" key="3">
    <source>
        <dbReference type="Proteomes" id="UP000242754"/>
    </source>
</evidence>
<dbReference type="InterPro" id="IPR001296">
    <property type="entry name" value="Glyco_trans_1"/>
</dbReference>
<organism evidence="2 3">
    <name type="scientific">Trichococcus palustris</name>
    <dbReference type="NCBI Taxonomy" id="140314"/>
    <lineage>
        <taxon>Bacteria</taxon>
        <taxon>Bacillati</taxon>
        <taxon>Bacillota</taxon>
        <taxon>Bacilli</taxon>
        <taxon>Lactobacillales</taxon>
        <taxon>Carnobacteriaceae</taxon>
        <taxon>Trichococcus</taxon>
    </lineage>
</organism>
<dbReference type="CDD" id="cd03801">
    <property type="entry name" value="GT4_PimA-like"/>
    <property type="match status" value="1"/>
</dbReference>
<dbReference type="RefSeq" id="WP_087033581.1">
    <property type="nucleotide sequence ID" value="NZ_FJNE01000006.1"/>
</dbReference>
<dbReference type="Pfam" id="PF00534">
    <property type="entry name" value="Glycos_transf_1"/>
    <property type="match status" value="1"/>
</dbReference>
<dbReference type="STRING" id="140314.SAMN04488076_10456"/>
<dbReference type="AlphaFoldDB" id="A0A143YUY0"/>
<dbReference type="Proteomes" id="UP000242754">
    <property type="component" value="Unassembled WGS sequence"/>
</dbReference>
<keyword evidence="2" id="KW-0808">Transferase</keyword>